<organism evidence="1 2">
    <name type="scientific">Paenimyroides tangerinum</name>
    <dbReference type="NCBI Taxonomy" id="2488728"/>
    <lineage>
        <taxon>Bacteria</taxon>
        <taxon>Pseudomonadati</taxon>
        <taxon>Bacteroidota</taxon>
        <taxon>Flavobacteriia</taxon>
        <taxon>Flavobacteriales</taxon>
        <taxon>Flavobacteriaceae</taxon>
        <taxon>Paenimyroides</taxon>
    </lineage>
</organism>
<evidence type="ECO:0000313" key="1">
    <source>
        <dbReference type="EMBL" id="RRJ88450.1"/>
    </source>
</evidence>
<dbReference type="OrthoDB" id="5616097at2"/>
<dbReference type="EMBL" id="RQVQ01000040">
    <property type="protein sequence ID" value="RRJ88450.1"/>
    <property type="molecule type" value="Genomic_DNA"/>
</dbReference>
<reference evidence="1 2" key="1">
    <citation type="submission" date="2018-11" db="EMBL/GenBank/DDBJ databases">
        <title>Flavobacterium sp. nov., YIM 102701-2 draft genome.</title>
        <authorList>
            <person name="Li G."/>
            <person name="Jiang Y."/>
        </authorList>
    </citation>
    <scope>NUCLEOTIDE SEQUENCE [LARGE SCALE GENOMIC DNA]</scope>
    <source>
        <strain evidence="1 2">YIM 102701-2</strain>
    </source>
</reference>
<dbReference type="Pfam" id="PF04359">
    <property type="entry name" value="DUF493"/>
    <property type="match status" value="1"/>
</dbReference>
<dbReference type="AlphaFoldDB" id="A0A3P3W0D6"/>
<accession>A0A3P3W0D6</accession>
<protein>
    <submittedName>
        <fullName evidence="1">DUF493 family protein</fullName>
    </submittedName>
</protein>
<evidence type="ECO:0000313" key="2">
    <source>
        <dbReference type="Proteomes" id="UP000275719"/>
    </source>
</evidence>
<proteinExistence type="predicted"/>
<sequence>MDQKTKEFYERLKENLENTTESWPLEYLYKFIVPTNEESVKLVYKAFDGLGAVIKTKHSSTGKFTSVSVNVVMPSSDLIIEKYKEVSSIEGIVSL</sequence>
<dbReference type="InterPro" id="IPR007454">
    <property type="entry name" value="UPF0250_YbeD-like"/>
</dbReference>
<keyword evidence="2" id="KW-1185">Reference proteome</keyword>
<comment type="caution">
    <text evidence="1">The sequence shown here is derived from an EMBL/GenBank/DDBJ whole genome shotgun (WGS) entry which is preliminary data.</text>
</comment>
<dbReference type="Gene3D" id="3.30.70.260">
    <property type="match status" value="1"/>
</dbReference>
<name>A0A3P3W0D6_9FLAO</name>
<dbReference type="InterPro" id="IPR027471">
    <property type="entry name" value="YbeD-like_sf"/>
</dbReference>
<dbReference type="SUPFAM" id="SSF117991">
    <property type="entry name" value="YbeD/HP0495-like"/>
    <property type="match status" value="1"/>
</dbReference>
<gene>
    <name evidence="1" type="ORF">EG240_13630</name>
</gene>
<dbReference type="Proteomes" id="UP000275719">
    <property type="component" value="Unassembled WGS sequence"/>
</dbReference>
<dbReference type="RefSeq" id="WP_125019913.1">
    <property type="nucleotide sequence ID" value="NZ_RQVQ01000040.1"/>
</dbReference>